<dbReference type="PANTHER" id="PTHR48050:SF13">
    <property type="entry name" value="STEROL 3-BETA-GLUCOSYLTRANSFERASE UGT80A2"/>
    <property type="match status" value="1"/>
</dbReference>
<dbReference type="Proteomes" id="UP000018291">
    <property type="component" value="Unassembled WGS sequence"/>
</dbReference>
<comment type="caution">
    <text evidence="2">The sequence shown here is derived from an EMBL/GenBank/DDBJ whole genome shotgun (WGS) entry which is preliminary data.</text>
</comment>
<organism evidence="2 3">
    <name type="scientific">Candidatus Neomicrothrix parvicella RN1</name>
    <dbReference type="NCBI Taxonomy" id="1229780"/>
    <lineage>
        <taxon>Bacteria</taxon>
        <taxon>Bacillati</taxon>
        <taxon>Actinomycetota</taxon>
        <taxon>Acidimicrobiia</taxon>
        <taxon>Acidimicrobiales</taxon>
        <taxon>Microthrixaceae</taxon>
        <taxon>Candidatus Neomicrothrix</taxon>
    </lineage>
</organism>
<dbReference type="InterPro" id="IPR050426">
    <property type="entry name" value="Glycosyltransferase_28"/>
</dbReference>
<evidence type="ECO:0000313" key="2">
    <source>
        <dbReference type="EMBL" id="CCM63528.1"/>
    </source>
</evidence>
<name>R4YYQ8_9ACTN</name>
<dbReference type="Pfam" id="PF06722">
    <property type="entry name" value="EryCIII-like_C"/>
    <property type="match status" value="1"/>
</dbReference>
<dbReference type="EMBL" id="CANL01000018">
    <property type="protein sequence ID" value="CCM63528.1"/>
    <property type="molecule type" value="Genomic_DNA"/>
</dbReference>
<proteinExistence type="predicted"/>
<dbReference type="SUPFAM" id="SSF53756">
    <property type="entry name" value="UDP-Glycosyltransferase/glycogen phosphorylase"/>
    <property type="match status" value="1"/>
</dbReference>
<protein>
    <submittedName>
        <fullName evidence="2">Putative Glycosyltransferase, MGT family</fullName>
    </submittedName>
</protein>
<dbReference type="STRING" id="1229780.BN381_250021"/>
<dbReference type="PANTHER" id="PTHR48050">
    <property type="entry name" value="STEROL 3-BETA-GLUCOSYLTRANSFERASE"/>
    <property type="match status" value="1"/>
</dbReference>
<dbReference type="eggNOG" id="COG1819">
    <property type="taxonomic scope" value="Bacteria"/>
</dbReference>
<keyword evidence="3" id="KW-1185">Reference proteome</keyword>
<sequence>MRVLFVVPPLTGHTNPTVAVGAELITRGHEVAWCGDPGHLAAHLPAGSTIIPAADDLPTDLVQAITERAQGLRGAAALKFLWEDFLEPLARATLPGVSEAVEAYDPDVLVVDQQAVAGAIVGRRTGRLWVTSATTSADLIDPFAALPKLRHWVDERLVDLQVSVGIPAAEADPVHLRFSPHLVLAFTTEALMGTVPDVGAPLACVGPAFAHRPAPAGGSDEFNWRWLDGRPLVLVSLGTVSAGSGTRFLTAAAEALGARPHLQGVVVGEINPEAWSTGNAPADNVMVVPRVPQVELLERCDAVVSHGGHNTVCETLANGLPLVVAPIRDDQPIVADQVEQAGAGIRVRYARTGAAQLGDALDTILAEPSYREAAQRLQRSFTEAGGASAAAQRLEALL</sequence>
<gene>
    <name evidence="2" type="ORF">BN381_250021</name>
</gene>
<evidence type="ECO:0000259" key="1">
    <source>
        <dbReference type="Pfam" id="PF06722"/>
    </source>
</evidence>
<keyword evidence="2" id="KW-0808">Transferase</keyword>
<dbReference type="HOGENOM" id="CLU_000537_7_2_11"/>
<reference evidence="2 3" key="1">
    <citation type="journal article" date="2013" name="ISME J.">
        <title>Metabolic model for the filamentous 'Candidatus Microthrix parvicella' based on genomic and metagenomic analyses.</title>
        <authorList>
            <person name="Jon McIlroy S."/>
            <person name="Kristiansen R."/>
            <person name="Albertsen M."/>
            <person name="Michael Karst S."/>
            <person name="Rossetti S."/>
            <person name="Lund Nielsen J."/>
            <person name="Tandoi V."/>
            <person name="James Seviour R."/>
            <person name="Nielsen P.H."/>
        </authorList>
    </citation>
    <scope>NUCLEOTIDE SEQUENCE [LARGE SCALE GENOMIC DNA]</scope>
    <source>
        <strain evidence="2 3">RN1</strain>
    </source>
</reference>
<dbReference type="InterPro" id="IPR002213">
    <property type="entry name" value="UDP_glucos_trans"/>
</dbReference>
<dbReference type="AlphaFoldDB" id="R4YYQ8"/>
<dbReference type="InterPro" id="IPR010610">
    <property type="entry name" value="EryCIII-like_C"/>
</dbReference>
<accession>R4YYQ8</accession>
<dbReference type="GO" id="GO:0016758">
    <property type="term" value="F:hexosyltransferase activity"/>
    <property type="evidence" value="ECO:0007669"/>
    <property type="project" value="UniProtKB-ARBA"/>
</dbReference>
<dbReference type="RefSeq" id="WP_012226250.1">
    <property type="nucleotide sequence ID" value="NZ_HG422565.1"/>
</dbReference>
<evidence type="ECO:0000313" key="3">
    <source>
        <dbReference type="Proteomes" id="UP000018291"/>
    </source>
</evidence>
<dbReference type="Gene3D" id="3.40.50.2000">
    <property type="entry name" value="Glycogen Phosphorylase B"/>
    <property type="match status" value="2"/>
</dbReference>
<dbReference type="CDD" id="cd03784">
    <property type="entry name" value="GT1_Gtf-like"/>
    <property type="match status" value="1"/>
</dbReference>
<dbReference type="GO" id="GO:0008194">
    <property type="term" value="F:UDP-glycosyltransferase activity"/>
    <property type="evidence" value="ECO:0007669"/>
    <property type="project" value="InterPro"/>
</dbReference>
<feature type="domain" description="Erythromycin biosynthesis protein CIII-like C-terminal" evidence="1">
    <location>
        <begin position="275"/>
        <end position="394"/>
    </location>
</feature>
<dbReference type="GO" id="GO:0017000">
    <property type="term" value="P:antibiotic biosynthetic process"/>
    <property type="evidence" value="ECO:0007669"/>
    <property type="project" value="UniProtKB-ARBA"/>
</dbReference>